<name>A0A645AMI5_9ZZZZ</name>
<comment type="caution">
    <text evidence="1">The sequence shown here is derived from an EMBL/GenBank/DDBJ whole genome shotgun (WGS) entry which is preliminary data.</text>
</comment>
<dbReference type="EMBL" id="VSSQ01014771">
    <property type="protein sequence ID" value="MPM54369.1"/>
    <property type="molecule type" value="Genomic_DNA"/>
</dbReference>
<accession>A0A645AMI5</accession>
<reference evidence="1" key="1">
    <citation type="submission" date="2019-08" db="EMBL/GenBank/DDBJ databases">
        <authorList>
            <person name="Kucharzyk K."/>
            <person name="Murdoch R.W."/>
            <person name="Higgins S."/>
            <person name="Loffler F."/>
        </authorList>
    </citation>
    <scope>NUCLEOTIDE SEQUENCE</scope>
</reference>
<proteinExistence type="predicted"/>
<evidence type="ECO:0000313" key="1">
    <source>
        <dbReference type="EMBL" id="MPM54369.1"/>
    </source>
</evidence>
<gene>
    <name evidence="1" type="ORF">SDC9_101147</name>
</gene>
<protein>
    <recommendedName>
        <fullName evidence="2">RHS repeat-associated core domain-containing protein</fullName>
    </recommendedName>
</protein>
<organism evidence="1">
    <name type="scientific">bioreactor metagenome</name>
    <dbReference type="NCBI Taxonomy" id="1076179"/>
    <lineage>
        <taxon>unclassified sequences</taxon>
        <taxon>metagenomes</taxon>
        <taxon>ecological metagenomes</taxon>
    </lineage>
</organism>
<evidence type="ECO:0008006" key="2">
    <source>
        <dbReference type="Google" id="ProtNLM"/>
    </source>
</evidence>
<dbReference type="AlphaFoldDB" id="A0A645AMI5"/>
<sequence>MIYGDEREVDSTDSLGLNTYTHMPDTSAVMQSGNLYVYALNNPLVWFDPNGEAVWGWGGSVNGALGIRGEAQAIHVEDDKGNKGTLIVVGLGGGTPSLGGSAVYFYDEEKDTIYELGNDWGDTCTIGGSIAGLGGVDVSISQGDVNTSISGKSKNNVLLMNLLPFEVHSVVSKSVMIPDDATVSDPNKYLTPKEKRELGIS</sequence>